<gene>
    <name evidence="2" type="ORF">GA0070611_0738</name>
</gene>
<feature type="transmembrane region" description="Helical" evidence="1">
    <location>
        <begin position="58"/>
        <end position="81"/>
    </location>
</feature>
<keyword evidence="1" id="KW-0472">Membrane</keyword>
<evidence type="ECO:0000256" key="1">
    <source>
        <dbReference type="SAM" id="Phobius"/>
    </source>
</evidence>
<keyword evidence="1" id="KW-0812">Transmembrane</keyword>
<evidence type="ECO:0000313" key="2">
    <source>
        <dbReference type="EMBL" id="SBT38976.1"/>
    </source>
</evidence>
<proteinExistence type="predicted"/>
<keyword evidence="1" id="KW-1133">Transmembrane helix</keyword>
<accession>A0A1A8Z4W3</accession>
<feature type="transmembrane region" description="Helical" evidence="1">
    <location>
        <begin position="93"/>
        <end position="114"/>
    </location>
</feature>
<dbReference type="AlphaFoldDB" id="A0A1A8Z4W3"/>
<name>A0A1A8Z4W3_9ACTN</name>
<dbReference type="EMBL" id="LT594323">
    <property type="protein sequence ID" value="SBT38976.1"/>
    <property type="molecule type" value="Genomic_DNA"/>
</dbReference>
<protein>
    <submittedName>
        <fullName evidence="2">Uncharacterized protein</fullName>
    </submittedName>
</protein>
<evidence type="ECO:0000313" key="3">
    <source>
        <dbReference type="Proteomes" id="UP000199385"/>
    </source>
</evidence>
<dbReference type="STRING" id="261654.GA0070611_0738"/>
<dbReference type="PATRIC" id="fig|261654.4.peg.758"/>
<organism evidence="2 3">
    <name type="scientific">Micromonospora auratinigra</name>
    <dbReference type="NCBI Taxonomy" id="261654"/>
    <lineage>
        <taxon>Bacteria</taxon>
        <taxon>Bacillati</taxon>
        <taxon>Actinomycetota</taxon>
        <taxon>Actinomycetes</taxon>
        <taxon>Micromonosporales</taxon>
        <taxon>Micromonosporaceae</taxon>
        <taxon>Micromonospora</taxon>
    </lineage>
</organism>
<reference evidence="3" key="1">
    <citation type="submission" date="2016-06" db="EMBL/GenBank/DDBJ databases">
        <authorList>
            <person name="Varghese N."/>
            <person name="Submissions Spin"/>
        </authorList>
    </citation>
    <scope>NUCLEOTIDE SEQUENCE [LARGE SCALE GENOMIC DNA]</scope>
    <source>
        <strain evidence="3">DSM 44815</strain>
    </source>
</reference>
<sequence>MTTTDQKKRWDVTAPAVLPPGNDVHTAAVNDSPHRPDVASALRFLTELVAWVATPWALAGHSVVLAVGSVVVLVGLPTVFATPGDKNHVTVPVPGVVTIALVVLQLVAAALSAWWAWPRAVAVAVTVLALVTVLTELPRWRRLVRTGRDGRPALDPA</sequence>
<keyword evidence="3" id="KW-1185">Reference proteome</keyword>
<dbReference type="Proteomes" id="UP000199385">
    <property type="component" value="Chromosome I"/>
</dbReference>